<dbReference type="Proteomes" id="UP001231189">
    <property type="component" value="Unassembled WGS sequence"/>
</dbReference>
<gene>
    <name evidence="3" type="ORF">QYE76_003733</name>
</gene>
<dbReference type="InterPro" id="IPR037056">
    <property type="entry name" value="RNase_H1_N_sf"/>
</dbReference>
<comment type="caution">
    <text evidence="3">The sequence shown here is derived from an EMBL/GenBank/DDBJ whole genome shotgun (WGS) entry which is preliminary data.</text>
</comment>
<dbReference type="Gene3D" id="3.40.970.10">
    <property type="entry name" value="Ribonuclease H1, N-terminal domain"/>
    <property type="match status" value="1"/>
</dbReference>
<sequence length="372" mass="42394">MTSEDVHMEDLVNSSTDWSSSDSDDSDLDELLNDDDTEMMMLLFGMKHMEDRAKLLDQRKGSIMGRMCIPRNRALGHEQLMQDYFGEPLYESKVVITNVSSVNGNVADLVAQVATEVAARLASTKKSKNRSEAAKALKASHKRNVTMKWLLFMFSFVLEKMCSLIKTGVYNHPRKWRQRWLTITRLRDLSEAQWCDDTKCIILEGEHYCGHVASGTIILDGPPEKAAYAPNKATADKRKRGAFVDDELVAFTNMTFAVKDIAQAIRDNKPMDMHPDLYNAVLDMLGFAEEDLMAALSHLVDHKARVAALWWHVVFRGRVPGIYNSWRIYQDQVSGYSKNNYKGYATLEEAQQEYLRFLENESMADEAIDQCH</sequence>
<accession>A0AAD8W1J5</accession>
<feature type="domain" description="Ribonuclease H1 N-terminal" evidence="2">
    <location>
        <begin position="313"/>
        <end position="352"/>
    </location>
</feature>
<feature type="compositionally biased region" description="Low complexity" evidence="1">
    <location>
        <begin position="11"/>
        <end position="21"/>
    </location>
</feature>
<feature type="compositionally biased region" description="Basic and acidic residues" evidence="1">
    <location>
        <begin position="1"/>
        <end position="10"/>
    </location>
</feature>
<dbReference type="InterPro" id="IPR009027">
    <property type="entry name" value="Ribosomal_bL9/RNase_H1_N"/>
</dbReference>
<evidence type="ECO:0000259" key="2">
    <source>
        <dbReference type="Pfam" id="PF01693"/>
    </source>
</evidence>
<dbReference type="EMBL" id="JAUUTY010000005">
    <property type="protein sequence ID" value="KAK1629418.1"/>
    <property type="molecule type" value="Genomic_DNA"/>
</dbReference>
<name>A0AAD8W1J5_LOLMU</name>
<dbReference type="AlphaFoldDB" id="A0AAD8W1J5"/>
<evidence type="ECO:0000256" key="1">
    <source>
        <dbReference type="SAM" id="MobiDB-lite"/>
    </source>
</evidence>
<proteinExistence type="predicted"/>
<evidence type="ECO:0000313" key="4">
    <source>
        <dbReference type="Proteomes" id="UP001231189"/>
    </source>
</evidence>
<dbReference type="PANTHER" id="PTHR47127">
    <property type="entry name" value="10A19I.15"/>
    <property type="match status" value="1"/>
</dbReference>
<keyword evidence="4" id="KW-1185">Reference proteome</keyword>
<reference evidence="3" key="1">
    <citation type="submission" date="2023-07" db="EMBL/GenBank/DDBJ databases">
        <title>A chromosome-level genome assembly of Lolium multiflorum.</title>
        <authorList>
            <person name="Chen Y."/>
            <person name="Copetti D."/>
            <person name="Kolliker R."/>
            <person name="Studer B."/>
        </authorList>
    </citation>
    <scope>NUCLEOTIDE SEQUENCE</scope>
    <source>
        <strain evidence="3">02402/16</strain>
        <tissue evidence="3">Leaf</tissue>
    </source>
</reference>
<evidence type="ECO:0000313" key="3">
    <source>
        <dbReference type="EMBL" id="KAK1629418.1"/>
    </source>
</evidence>
<organism evidence="3 4">
    <name type="scientific">Lolium multiflorum</name>
    <name type="common">Italian ryegrass</name>
    <name type="synonym">Lolium perenne subsp. multiflorum</name>
    <dbReference type="NCBI Taxonomy" id="4521"/>
    <lineage>
        <taxon>Eukaryota</taxon>
        <taxon>Viridiplantae</taxon>
        <taxon>Streptophyta</taxon>
        <taxon>Embryophyta</taxon>
        <taxon>Tracheophyta</taxon>
        <taxon>Spermatophyta</taxon>
        <taxon>Magnoliopsida</taxon>
        <taxon>Liliopsida</taxon>
        <taxon>Poales</taxon>
        <taxon>Poaceae</taxon>
        <taxon>BOP clade</taxon>
        <taxon>Pooideae</taxon>
        <taxon>Poodae</taxon>
        <taxon>Poeae</taxon>
        <taxon>Poeae Chloroplast Group 2 (Poeae type)</taxon>
        <taxon>Loliodinae</taxon>
        <taxon>Loliinae</taxon>
        <taxon>Lolium</taxon>
    </lineage>
</organism>
<dbReference type="SUPFAM" id="SSF55658">
    <property type="entry name" value="L9 N-domain-like"/>
    <property type="match status" value="1"/>
</dbReference>
<feature type="region of interest" description="Disordered" evidence="1">
    <location>
        <begin position="1"/>
        <end position="28"/>
    </location>
</feature>
<protein>
    <recommendedName>
        <fullName evidence="2">Ribonuclease H1 N-terminal domain-containing protein</fullName>
    </recommendedName>
</protein>
<dbReference type="Pfam" id="PF01693">
    <property type="entry name" value="Cauli_VI"/>
    <property type="match status" value="1"/>
</dbReference>
<dbReference type="InterPro" id="IPR011320">
    <property type="entry name" value="RNase_H1_N"/>
</dbReference>